<keyword evidence="2" id="KW-1185">Reference proteome</keyword>
<feature type="region of interest" description="Disordered" evidence="1">
    <location>
        <begin position="492"/>
        <end position="519"/>
    </location>
</feature>
<dbReference type="RefSeq" id="XP_026681716.1">
    <property type="nucleotide sequence ID" value="XM_026825915.1"/>
</dbReference>
<dbReference type="GO" id="GO:0005930">
    <property type="term" value="C:axoneme"/>
    <property type="evidence" value="ECO:0007669"/>
    <property type="project" value="TreeGrafter"/>
</dbReference>
<evidence type="ECO:0000313" key="3">
    <source>
        <dbReference type="RefSeq" id="XP_026681716.1"/>
    </source>
</evidence>
<dbReference type="PANTHER" id="PTHR23053:SF0">
    <property type="entry name" value="HYDROCEPHALUS-INDUCING PROTEIN HOMOLOG"/>
    <property type="match status" value="1"/>
</dbReference>
<protein>
    <submittedName>
        <fullName evidence="3">Uncharacterized protein LOC113468767</fullName>
    </submittedName>
</protein>
<dbReference type="Proteomes" id="UP000079169">
    <property type="component" value="Unplaced"/>
</dbReference>
<dbReference type="PANTHER" id="PTHR23053">
    <property type="entry name" value="DLEC1 DELETED IN LUNG AND ESOPHAGEAL CANCER 1"/>
    <property type="match status" value="1"/>
</dbReference>
<dbReference type="GeneID" id="113468767"/>
<proteinExistence type="predicted"/>
<feature type="region of interest" description="Disordered" evidence="1">
    <location>
        <begin position="89"/>
        <end position="123"/>
    </location>
</feature>
<dbReference type="KEGG" id="dci:113468767"/>
<dbReference type="AlphaFoldDB" id="A0A3Q0IZU3"/>
<dbReference type="STRING" id="121845.A0A3Q0IZU3"/>
<feature type="region of interest" description="Disordered" evidence="1">
    <location>
        <begin position="277"/>
        <end position="306"/>
    </location>
</feature>
<organism evidence="2 3">
    <name type="scientific">Diaphorina citri</name>
    <name type="common">Asian citrus psyllid</name>
    <dbReference type="NCBI Taxonomy" id="121845"/>
    <lineage>
        <taxon>Eukaryota</taxon>
        <taxon>Metazoa</taxon>
        <taxon>Ecdysozoa</taxon>
        <taxon>Arthropoda</taxon>
        <taxon>Hexapoda</taxon>
        <taxon>Insecta</taxon>
        <taxon>Pterygota</taxon>
        <taxon>Neoptera</taxon>
        <taxon>Paraneoptera</taxon>
        <taxon>Hemiptera</taxon>
        <taxon>Sternorrhyncha</taxon>
        <taxon>Psylloidea</taxon>
        <taxon>Psyllidae</taxon>
        <taxon>Diaphorininae</taxon>
        <taxon>Diaphorina</taxon>
    </lineage>
</organism>
<dbReference type="GO" id="GO:1904158">
    <property type="term" value="P:axonemal central apparatus assembly"/>
    <property type="evidence" value="ECO:0007669"/>
    <property type="project" value="TreeGrafter"/>
</dbReference>
<evidence type="ECO:0000256" key="1">
    <source>
        <dbReference type="SAM" id="MobiDB-lite"/>
    </source>
</evidence>
<sequence length="824" mass="93192">GKMYATQLANKLNLEAIDIDELAIDTLIDNVGTNNELVNRIIDMINSVYGKIVNGVLSSSTSEARSGTPLDMPLREKIARILEYVGTQSLEDTSPEPQAVPNKKSKRSVLNTSQQPAPTPPLMPRVDLSFLEDMLTQLLQTDGSILEKCRTGGIVIEDLRSQIFPNTAQLFLLLLSLVTPGVKHIHLVVFHDSREAYEVKQNELNALLAIHNEKLLKEKRKRLKSITPEQYAKLSDSDRDIYKQLLEERKHALQQEKAEDVEPVVEFVEPAPASKTQKRKSRIKVPIRSSVEKNKTEPQEVEPPPMDEKEIYQSQVLSQFSQYEALLSRMLRISNLWSPRLEDVFSLGPLTEDPSTANLTRGKSKQSLKNLNKRSVKDEPIKHRLFLISSKSEHAFYFPDAQLLESQRNQVPSLHNFWYLRKPSSARQDLNEDTPPEGTLEGTLRKKLRGFCLQSPLLGNERSVSSDIQAMSQDTQERGMALDVSRVSMTASSMKMDAKLSRRGSKSPAKRGKKDESEALQIITPTKRSIECDTKLVKYTIEPYGKLPLEFTYHPSKVGQYEQSFKFVLNNYQIKHSVKCVGVCMVPDIVRNPSVMYPKVTKEYTDLTAQNIFVLKKSIYFLGYVLNTAPSLGNILRQEAEVTIRNASDCTPVTLHFTWKSLSRISTPEDEFGFDLTDVTLQPRETRKLKVWGAPHHIGTCSDQIIYCIDENPSAGCIKLAMNGVKAEFSVEPTLIKFQRSLLYHKYSACIRLMNKSSVTLYWSFQPLSQSSEITAYTEGLENEILLDKENVISVLVYDRLDKENLIAILPLSVSLQVVTPSNK</sequence>
<name>A0A3Q0IZU3_DIACI</name>
<feature type="non-terminal residue" evidence="3">
    <location>
        <position position="1"/>
    </location>
</feature>
<evidence type="ECO:0000313" key="2">
    <source>
        <dbReference type="Proteomes" id="UP000079169"/>
    </source>
</evidence>
<reference evidence="3" key="1">
    <citation type="submission" date="2025-08" db="UniProtKB">
        <authorList>
            <consortium name="RefSeq"/>
        </authorList>
    </citation>
    <scope>IDENTIFICATION</scope>
</reference>
<dbReference type="PaxDb" id="121845-A0A3Q0IZU3"/>
<accession>A0A3Q0IZU3</accession>
<dbReference type="InterPro" id="IPR033305">
    <property type="entry name" value="Hydin-like"/>
</dbReference>
<feature type="compositionally biased region" description="Basic residues" evidence="1">
    <location>
        <begin position="501"/>
        <end position="512"/>
    </location>
</feature>
<gene>
    <name evidence="3" type="primary">LOC113468767</name>
</gene>
<dbReference type="GO" id="GO:0003341">
    <property type="term" value="P:cilium movement"/>
    <property type="evidence" value="ECO:0007669"/>
    <property type="project" value="TreeGrafter"/>
</dbReference>